<keyword evidence="9" id="KW-1185">Reference proteome</keyword>
<accession>A0ABC8UEE5</accession>
<dbReference type="EMBL" id="CAUOFW020007345">
    <property type="protein sequence ID" value="CAK9178875.1"/>
    <property type="molecule type" value="Genomic_DNA"/>
</dbReference>
<feature type="transmembrane region" description="Helical" evidence="6">
    <location>
        <begin position="336"/>
        <end position="359"/>
    </location>
</feature>
<keyword evidence="5" id="KW-0012">Acyltransferase</keyword>
<dbReference type="EC" id="2.3.1.181" evidence="3"/>
<name>A0ABC8UEE5_9AQUA</name>
<comment type="similarity">
    <text evidence="2">Belongs to the LipB family.</text>
</comment>
<dbReference type="GO" id="GO:0033819">
    <property type="term" value="F:lipoyl(octanoyl) transferase activity"/>
    <property type="evidence" value="ECO:0007669"/>
    <property type="project" value="UniProtKB-EC"/>
</dbReference>
<dbReference type="PANTHER" id="PTHR31721:SF3">
    <property type="entry name" value="EXPRESSED PROTEIN"/>
    <property type="match status" value="1"/>
</dbReference>
<dbReference type="PANTHER" id="PTHR31721">
    <property type="entry name" value="OS06G0710300 PROTEIN"/>
    <property type="match status" value="1"/>
</dbReference>
<dbReference type="AlphaFoldDB" id="A0ABC8UEE5"/>
<evidence type="ECO:0000256" key="2">
    <source>
        <dbReference type="ARBA" id="ARBA00007907"/>
    </source>
</evidence>
<proteinExistence type="inferred from homology"/>
<sequence>MYPIINLRCHKMDLHWYLRTLEEVVIRVHSSTFSFKASRLEGLTGVWVGDEKLAAVGIRVSQWIAYHSLALNVTTDLTPFQWIVPCGIQDRRVGSIKGKEFKILYPRLLRMSKPVGLGTSSSFSNLSNPSMSSTTMKLMCLNKVGFNGERNGDGEKKLMVAVKASAAVSKRVLVVTKRKPWKLLVQMFIEKVIIDCRFFTMLAVAGSLLGSVLGFVEGSFMFVDSYLQYFHALSERSDQSHVIQLLIESIGEFVVQCVSGRNCNACFWDGIACHVCGIERKRVSASRSNLFGLFYLKTLPSWVGTQSVKQAKSNIGQAMMMILQVGMLEKFKSIPLVTGLDLACFAGAAFISSACIFLLSRLSTGDTTSRQVAKGYQSSLLHMLLTHKRSKTLSDQYFLIAWMWTTLPKRPKQRDHTCNNRAITNKA</sequence>
<keyword evidence="6" id="KW-0812">Transmembrane</keyword>
<dbReference type="Pfam" id="PF03350">
    <property type="entry name" value="UPF0114"/>
    <property type="match status" value="1"/>
</dbReference>
<gene>
    <name evidence="8" type="ORF">ILEXP_LOCUS48803</name>
</gene>
<evidence type="ECO:0000313" key="8">
    <source>
        <dbReference type="EMBL" id="CAK9178875.1"/>
    </source>
</evidence>
<dbReference type="InterPro" id="IPR000544">
    <property type="entry name" value="Octanoyltransferase"/>
</dbReference>
<keyword evidence="6" id="KW-1133">Transmembrane helix</keyword>
<dbReference type="Gene3D" id="3.30.930.10">
    <property type="entry name" value="Bira Bifunctional Protein, Domain 2"/>
    <property type="match status" value="1"/>
</dbReference>
<protein>
    <recommendedName>
        <fullName evidence="3">lipoyl(octanoyl) transferase</fullName>
        <ecNumber evidence="3">2.3.1.181</ecNumber>
    </recommendedName>
</protein>
<feature type="transmembrane region" description="Helical" evidence="6">
    <location>
        <begin position="198"/>
        <end position="216"/>
    </location>
</feature>
<feature type="domain" description="BPL/LPL catalytic" evidence="7">
    <location>
        <begin position="1"/>
        <end position="120"/>
    </location>
</feature>
<evidence type="ECO:0000256" key="6">
    <source>
        <dbReference type="SAM" id="Phobius"/>
    </source>
</evidence>
<evidence type="ECO:0000256" key="1">
    <source>
        <dbReference type="ARBA" id="ARBA00004821"/>
    </source>
</evidence>
<evidence type="ECO:0000256" key="5">
    <source>
        <dbReference type="ARBA" id="ARBA00023315"/>
    </source>
</evidence>
<dbReference type="InterPro" id="IPR005134">
    <property type="entry name" value="UPF0114"/>
</dbReference>
<dbReference type="SUPFAM" id="SSF55681">
    <property type="entry name" value="Class II aaRS and biotin synthetases"/>
    <property type="match status" value="1"/>
</dbReference>
<dbReference type="PROSITE" id="PS51733">
    <property type="entry name" value="BPL_LPL_CATALYTIC"/>
    <property type="match status" value="1"/>
</dbReference>
<evidence type="ECO:0000256" key="4">
    <source>
        <dbReference type="ARBA" id="ARBA00022679"/>
    </source>
</evidence>
<evidence type="ECO:0000256" key="3">
    <source>
        <dbReference type="ARBA" id="ARBA00012334"/>
    </source>
</evidence>
<dbReference type="Proteomes" id="UP001642360">
    <property type="component" value="Unassembled WGS sequence"/>
</dbReference>
<reference evidence="8 9" key="1">
    <citation type="submission" date="2024-02" db="EMBL/GenBank/DDBJ databases">
        <authorList>
            <person name="Vignale AGUSTIN F."/>
            <person name="Sosa J E."/>
            <person name="Modenutti C."/>
        </authorList>
    </citation>
    <scope>NUCLEOTIDE SEQUENCE [LARGE SCALE GENOMIC DNA]</scope>
</reference>
<dbReference type="InterPro" id="IPR004143">
    <property type="entry name" value="BPL_LPL_catalytic"/>
</dbReference>
<dbReference type="NCBIfam" id="TIGR00214">
    <property type="entry name" value="lipB"/>
    <property type="match status" value="1"/>
</dbReference>
<dbReference type="Pfam" id="PF21948">
    <property type="entry name" value="LplA-B_cat"/>
    <property type="match status" value="1"/>
</dbReference>
<keyword evidence="6" id="KW-0472">Membrane</keyword>
<evidence type="ECO:0000259" key="7">
    <source>
        <dbReference type="PROSITE" id="PS51733"/>
    </source>
</evidence>
<comment type="caution">
    <text evidence="8">The sequence shown here is derived from an EMBL/GenBank/DDBJ whole genome shotgun (WGS) entry which is preliminary data.</text>
</comment>
<organism evidence="8 9">
    <name type="scientific">Ilex paraguariensis</name>
    <name type="common">yerba mate</name>
    <dbReference type="NCBI Taxonomy" id="185542"/>
    <lineage>
        <taxon>Eukaryota</taxon>
        <taxon>Viridiplantae</taxon>
        <taxon>Streptophyta</taxon>
        <taxon>Embryophyta</taxon>
        <taxon>Tracheophyta</taxon>
        <taxon>Spermatophyta</taxon>
        <taxon>Magnoliopsida</taxon>
        <taxon>eudicotyledons</taxon>
        <taxon>Gunneridae</taxon>
        <taxon>Pentapetalae</taxon>
        <taxon>asterids</taxon>
        <taxon>campanulids</taxon>
        <taxon>Aquifoliales</taxon>
        <taxon>Aquifoliaceae</taxon>
        <taxon>Ilex</taxon>
    </lineage>
</organism>
<keyword evidence="4" id="KW-0808">Transferase</keyword>
<comment type="pathway">
    <text evidence="1">Protein modification; protein lipoylation via endogenous pathway; protein N(6)-(lipoyl)lysine from octanoyl-[acyl-carrier-protein]: step 1/2.</text>
</comment>
<dbReference type="InterPro" id="IPR045864">
    <property type="entry name" value="aa-tRNA-synth_II/BPL/LPL"/>
</dbReference>
<evidence type="ECO:0000313" key="9">
    <source>
        <dbReference type="Proteomes" id="UP001642360"/>
    </source>
</evidence>